<gene>
    <name evidence="2" type="ORF">ZOSMA_230G00280</name>
</gene>
<protein>
    <recommendedName>
        <fullName evidence="4">Glycine-rich protein</fullName>
    </recommendedName>
</protein>
<feature type="signal peptide" evidence="1">
    <location>
        <begin position="1"/>
        <end position="29"/>
    </location>
</feature>
<accession>A0A0K9PKF5</accession>
<evidence type="ECO:0008006" key="4">
    <source>
        <dbReference type="Google" id="ProtNLM"/>
    </source>
</evidence>
<sequence>MADSSSQRVLLFSVFVFAFALLLNNLAQATMVDGSIGSSDEVTNNGINGDGGGVATDHGKVGGGGGILGGGGGVVGDNSKVGSSSDVGGGSALNAVGSVIIGNGSITESKPKKT</sequence>
<evidence type="ECO:0000256" key="1">
    <source>
        <dbReference type="SAM" id="SignalP"/>
    </source>
</evidence>
<evidence type="ECO:0000313" key="2">
    <source>
        <dbReference type="EMBL" id="KMZ68707.1"/>
    </source>
</evidence>
<keyword evidence="1" id="KW-0732">Signal</keyword>
<dbReference type="EMBL" id="LFYR01000814">
    <property type="protein sequence ID" value="KMZ68707.1"/>
    <property type="molecule type" value="Genomic_DNA"/>
</dbReference>
<feature type="chain" id="PRO_5005527658" description="Glycine-rich protein" evidence="1">
    <location>
        <begin position="30"/>
        <end position="114"/>
    </location>
</feature>
<dbReference type="AlphaFoldDB" id="A0A0K9PKF5"/>
<dbReference type="Proteomes" id="UP000036987">
    <property type="component" value="Unassembled WGS sequence"/>
</dbReference>
<keyword evidence="3" id="KW-1185">Reference proteome</keyword>
<evidence type="ECO:0000313" key="3">
    <source>
        <dbReference type="Proteomes" id="UP000036987"/>
    </source>
</evidence>
<reference evidence="3" key="1">
    <citation type="journal article" date="2016" name="Nature">
        <title>The genome of the seagrass Zostera marina reveals angiosperm adaptation to the sea.</title>
        <authorList>
            <person name="Olsen J.L."/>
            <person name="Rouze P."/>
            <person name="Verhelst B."/>
            <person name="Lin Y.-C."/>
            <person name="Bayer T."/>
            <person name="Collen J."/>
            <person name="Dattolo E."/>
            <person name="De Paoli E."/>
            <person name="Dittami S."/>
            <person name="Maumus F."/>
            <person name="Michel G."/>
            <person name="Kersting A."/>
            <person name="Lauritano C."/>
            <person name="Lohaus R."/>
            <person name="Toepel M."/>
            <person name="Tonon T."/>
            <person name="Vanneste K."/>
            <person name="Amirebrahimi M."/>
            <person name="Brakel J."/>
            <person name="Bostroem C."/>
            <person name="Chovatia M."/>
            <person name="Grimwood J."/>
            <person name="Jenkins J.W."/>
            <person name="Jueterbock A."/>
            <person name="Mraz A."/>
            <person name="Stam W.T."/>
            <person name="Tice H."/>
            <person name="Bornberg-Bauer E."/>
            <person name="Green P.J."/>
            <person name="Pearson G.A."/>
            <person name="Procaccini G."/>
            <person name="Duarte C.M."/>
            <person name="Schmutz J."/>
            <person name="Reusch T.B.H."/>
            <person name="Van de Peer Y."/>
        </authorList>
    </citation>
    <scope>NUCLEOTIDE SEQUENCE [LARGE SCALE GENOMIC DNA]</scope>
    <source>
        <strain evidence="3">cv. Finnish</strain>
    </source>
</reference>
<comment type="caution">
    <text evidence="2">The sequence shown here is derived from an EMBL/GenBank/DDBJ whole genome shotgun (WGS) entry which is preliminary data.</text>
</comment>
<proteinExistence type="predicted"/>
<organism evidence="2 3">
    <name type="scientific">Zostera marina</name>
    <name type="common">Eelgrass</name>
    <dbReference type="NCBI Taxonomy" id="29655"/>
    <lineage>
        <taxon>Eukaryota</taxon>
        <taxon>Viridiplantae</taxon>
        <taxon>Streptophyta</taxon>
        <taxon>Embryophyta</taxon>
        <taxon>Tracheophyta</taxon>
        <taxon>Spermatophyta</taxon>
        <taxon>Magnoliopsida</taxon>
        <taxon>Liliopsida</taxon>
        <taxon>Zosteraceae</taxon>
        <taxon>Zostera</taxon>
    </lineage>
</organism>
<name>A0A0K9PKF5_ZOSMR</name>